<evidence type="ECO:0000256" key="1">
    <source>
        <dbReference type="SAM" id="SignalP"/>
    </source>
</evidence>
<dbReference type="AlphaFoldDB" id="A0A418QVV4"/>
<dbReference type="InterPro" id="IPR015943">
    <property type="entry name" value="WD40/YVTN_repeat-like_dom_sf"/>
</dbReference>
<dbReference type="RefSeq" id="WP_119656168.1">
    <property type="nucleotide sequence ID" value="NZ_JBHUOI010000073.1"/>
</dbReference>
<dbReference type="Gene3D" id="2.130.10.10">
    <property type="entry name" value="YVTN repeat-like/Quinoprotein amine dehydrogenase"/>
    <property type="match status" value="1"/>
</dbReference>
<feature type="signal peptide" evidence="1">
    <location>
        <begin position="1"/>
        <end position="20"/>
    </location>
</feature>
<evidence type="ECO:0000313" key="2">
    <source>
        <dbReference type="EMBL" id="RIY09288.1"/>
    </source>
</evidence>
<accession>A0A418QVV4</accession>
<feature type="chain" id="PRO_5019162632" evidence="1">
    <location>
        <begin position="21"/>
        <end position="372"/>
    </location>
</feature>
<dbReference type="OrthoDB" id="9765926at2"/>
<name>A0A418QVV4_9BACT</name>
<organism evidence="2 3">
    <name type="scientific">Hymenobacter rubripertinctus</name>
    <dbReference type="NCBI Taxonomy" id="2029981"/>
    <lineage>
        <taxon>Bacteria</taxon>
        <taxon>Pseudomonadati</taxon>
        <taxon>Bacteroidota</taxon>
        <taxon>Cytophagia</taxon>
        <taxon>Cytophagales</taxon>
        <taxon>Hymenobacteraceae</taxon>
        <taxon>Hymenobacter</taxon>
    </lineage>
</organism>
<dbReference type="SUPFAM" id="SSF63829">
    <property type="entry name" value="Calcium-dependent phosphotriesterase"/>
    <property type="match status" value="1"/>
</dbReference>
<sequence length="372" mass="39404">MPYRILLLLVLLLHAVGATAQPEAQNWYFGNNAGLSFAGGQPTVLTNSAMNTYEACAAVSDSLGNLLFYTNSEAVWNRQHQLMPNGTLLGGHSTGTQGAVILRQPGRLRQYYVFTVDACDAQLAGGLRYSSVDMRAEGGLGAVSRRAQPVDTGRVTEKLTVVPHANGRDSWVLVHGWKSDRFYAYLVTAAGLASVPVMSAVGSVHAGGGGALHNANAVGYMKASADGRKIALGIRDEDFELFDFDNATGRLSNCVLLPSIYRSYGVEFSPDGSRLYGTDLDGFRVYQFNLQAGSAAAIAASRVEVGITSGYAGALQRGPDGRIYVAQYNRAYLSVIAAPNALGAACGFQLDVLPLNGRLCQVGLPNNASSPQ</sequence>
<keyword evidence="1" id="KW-0732">Signal</keyword>
<keyword evidence="3" id="KW-1185">Reference proteome</keyword>
<protein>
    <submittedName>
        <fullName evidence="2">Uncharacterized protein</fullName>
    </submittedName>
</protein>
<gene>
    <name evidence="2" type="ORF">D0T11_12740</name>
</gene>
<proteinExistence type="predicted"/>
<dbReference type="Proteomes" id="UP000284250">
    <property type="component" value="Unassembled WGS sequence"/>
</dbReference>
<reference evidence="2 3" key="2">
    <citation type="submission" date="2019-01" db="EMBL/GenBank/DDBJ databases">
        <title>Hymenobacter humicola sp. nov., isolated from soils in Antarctica.</title>
        <authorList>
            <person name="Sedlacek I."/>
            <person name="Holochova P."/>
            <person name="Kralova S."/>
            <person name="Pantucek R."/>
            <person name="Stankova E."/>
            <person name="Vrbovska V."/>
            <person name="Kristofova L."/>
            <person name="Svec P."/>
            <person name="Busse H.-J."/>
        </authorList>
    </citation>
    <scope>NUCLEOTIDE SEQUENCE [LARGE SCALE GENOMIC DNA]</scope>
    <source>
        <strain evidence="2 3">CCM 8852</strain>
    </source>
</reference>
<comment type="caution">
    <text evidence="2">The sequence shown here is derived from an EMBL/GenBank/DDBJ whole genome shotgun (WGS) entry which is preliminary data.</text>
</comment>
<reference evidence="2 3" key="1">
    <citation type="submission" date="2018-09" db="EMBL/GenBank/DDBJ databases">
        <authorList>
            <person name="Zeman M."/>
            <person name="Pardy F."/>
        </authorList>
    </citation>
    <scope>NUCLEOTIDE SEQUENCE [LARGE SCALE GENOMIC DNA]</scope>
    <source>
        <strain evidence="2 3">CCM 8852</strain>
    </source>
</reference>
<dbReference type="EMBL" id="QYCN01000017">
    <property type="protein sequence ID" value="RIY09288.1"/>
    <property type="molecule type" value="Genomic_DNA"/>
</dbReference>
<evidence type="ECO:0000313" key="3">
    <source>
        <dbReference type="Proteomes" id="UP000284250"/>
    </source>
</evidence>